<reference evidence="13" key="1">
    <citation type="submission" date="2011-05" db="EMBL/GenBank/DDBJ databases">
        <authorList>
            <person name="Richards S.R."/>
            <person name="Qu J."/>
            <person name="Jiang H."/>
            <person name="Jhangiani S.N."/>
            <person name="Agravi P."/>
            <person name="Goodspeed R."/>
            <person name="Gross S."/>
            <person name="Mandapat C."/>
            <person name="Jackson L."/>
            <person name="Mathew T."/>
            <person name="Pu L."/>
            <person name="Thornton R."/>
            <person name="Saada N."/>
            <person name="Wilczek-Boney K.B."/>
            <person name="Lee S."/>
            <person name="Kovar C."/>
            <person name="Wu Y."/>
            <person name="Scherer S.E."/>
            <person name="Worley K.C."/>
            <person name="Muzny D.M."/>
            <person name="Gibbs R."/>
        </authorList>
    </citation>
    <scope>NUCLEOTIDE SEQUENCE</scope>
    <source>
        <strain evidence="13">Brora</strain>
    </source>
</reference>
<evidence type="ECO:0000256" key="8">
    <source>
        <dbReference type="ARBA" id="ARBA00033017"/>
    </source>
</evidence>
<dbReference type="CDD" id="cd04516">
    <property type="entry name" value="TBP_eukaryotes"/>
    <property type="match status" value="1"/>
</dbReference>
<proteinExistence type="inferred from homology"/>
<dbReference type="PRINTS" id="PR00686">
    <property type="entry name" value="TIFACTORIID"/>
</dbReference>
<evidence type="ECO:0000256" key="10">
    <source>
        <dbReference type="ARBA" id="ARBA00042653"/>
    </source>
</evidence>
<dbReference type="PANTHER" id="PTHR10126">
    <property type="entry name" value="TATA-BOX BINDING PROTEIN"/>
    <property type="match status" value="1"/>
</dbReference>
<dbReference type="PhylomeDB" id="T1IML2"/>
<keyword evidence="13" id="KW-1185">Reference proteome</keyword>
<dbReference type="InterPro" id="IPR033710">
    <property type="entry name" value="TBP_eukaryotic"/>
</dbReference>
<evidence type="ECO:0000313" key="12">
    <source>
        <dbReference type="EnsemblMetazoa" id="SMAR002221-PA"/>
    </source>
</evidence>
<dbReference type="GO" id="GO:0001092">
    <property type="term" value="F:TFIIA-class transcription factor complex binding"/>
    <property type="evidence" value="ECO:0007669"/>
    <property type="project" value="UniProtKB-ARBA"/>
</dbReference>
<keyword evidence="5" id="KW-0804">Transcription</keyword>
<name>T1IML2_STRMM</name>
<dbReference type="STRING" id="126957.T1IML2"/>
<keyword evidence="6" id="KW-0539">Nucleus</keyword>
<evidence type="ECO:0000256" key="2">
    <source>
        <dbReference type="ARBA" id="ARBA00005560"/>
    </source>
</evidence>
<evidence type="ECO:0000256" key="1">
    <source>
        <dbReference type="ARBA" id="ARBA00004123"/>
    </source>
</evidence>
<dbReference type="GO" id="GO:0005634">
    <property type="term" value="C:nucleus"/>
    <property type="evidence" value="ECO:0007669"/>
    <property type="project" value="UniProtKB-SubCell"/>
</dbReference>
<dbReference type="EMBL" id="JH431071">
    <property type="status" value="NOT_ANNOTATED_CDS"/>
    <property type="molecule type" value="Genomic_DNA"/>
</dbReference>
<evidence type="ECO:0000256" key="9">
    <source>
        <dbReference type="ARBA" id="ARBA00037612"/>
    </source>
</evidence>
<dbReference type="GO" id="GO:0006352">
    <property type="term" value="P:DNA-templated transcription initiation"/>
    <property type="evidence" value="ECO:0007669"/>
    <property type="project" value="InterPro"/>
</dbReference>
<dbReference type="InterPro" id="IPR012295">
    <property type="entry name" value="TBP_dom_sf"/>
</dbReference>
<reference evidence="12" key="2">
    <citation type="submission" date="2015-02" db="UniProtKB">
        <authorList>
            <consortium name="EnsemblMetazoa"/>
        </authorList>
    </citation>
    <scope>IDENTIFICATION</scope>
</reference>
<dbReference type="Gene3D" id="3.30.310.10">
    <property type="entry name" value="TATA-Binding Protein"/>
    <property type="match status" value="2"/>
</dbReference>
<accession>T1IML2</accession>
<evidence type="ECO:0000256" key="3">
    <source>
        <dbReference type="ARBA" id="ARBA00021962"/>
    </source>
</evidence>
<comment type="subcellular location">
    <subcellularLocation>
        <location evidence="1">Nucleus</location>
    </subcellularLocation>
</comment>
<organism evidence="12 13">
    <name type="scientific">Strigamia maritima</name>
    <name type="common">European centipede</name>
    <name type="synonym">Geophilus maritimus</name>
    <dbReference type="NCBI Taxonomy" id="126957"/>
    <lineage>
        <taxon>Eukaryota</taxon>
        <taxon>Metazoa</taxon>
        <taxon>Ecdysozoa</taxon>
        <taxon>Arthropoda</taxon>
        <taxon>Myriapoda</taxon>
        <taxon>Chilopoda</taxon>
        <taxon>Pleurostigmophora</taxon>
        <taxon>Geophilomorpha</taxon>
        <taxon>Linotaeniidae</taxon>
        <taxon>Strigamia</taxon>
    </lineage>
</organism>
<evidence type="ECO:0000256" key="7">
    <source>
        <dbReference type="ARBA" id="ARBA00030739"/>
    </source>
</evidence>
<dbReference type="PROSITE" id="PS00351">
    <property type="entry name" value="TFIID"/>
    <property type="match status" value="1"/>
</dbReference>
<dbReference type="InterPro" id="IPR030491">
    <property type="entry name" value="TBP_CS"/>
</dbReference>
<dbReference type="GO" id="GO:0042797">
    <property type="term" value="P:tRNA transcription by RNA polymerase III"/>
    <property type="evidence" value="ECO:0007669"/>
    <property type="project" value="UniProtKB-ARBA"/>
</dbReference>
<dbReference type="Proteomes" id="UP000014500">
    <property type="component" value="Unassembled WGS sequence"/>
</dbReference>
<evidence type="ECO:0000256" key="6">
    <source>
        <dbReference type="ARBA" id="ARBA00023242"/>
    </source>
</evidence>
<dbReference type="InterPro" id="IPR000814">
    <property type="entry name" value="TBP"/>
</dbReference>
<dbReference type="GO" id="GO:0000992">
    <property type="term" value="F:RNA polymerase III cis-regulatory region sequence-specific DNA binding"/>
    <property type="evidence" value="ECO:0007669"/>
    <property type="project" value="UniProtKB-ARBA"/>
</dbReference>
<evidence type="ECO:0000313" key="13">
    <source>
        <dbReference type="Proteomes" id="UP000014500"/>
    </source>
</evidence>
<dbReference type="Pfam" id="PF00352">
    <property type="entry name" value="TBP"/>
    <property type="match status" value="2"/>
</dbReference>
<dbReference type="FunFam" id="3.30.310.10:FF:000002">
    <property type="entry name" value="TATA-box-binding protein 2"/>
    <property type="match status" value="1"/>
</dbReference>
<evidence type="ECO:0000256" key="4">
    <source>
        <dbReference type="ARBA" id="ARBA00023125"/>
    </source>
</evidence>
<dbReference type="FunFam" id="3.30.310.10:FF:000001">
    <property type="entry name" value="TATA-box-binding protein 2"/>
    <property type="match status" value="1"/>
</dbReference>
<dbReference type="eggNOG" id="KOG3302">
    <property type="taxonomic scope" value="Eukaryota"/>
</dbReference>
<evidence type="ECO:0000256" key="11">
    <source>
        <dbReference type="ARBA" id="ARBA00042691"/>
    </source>
</evidence>
<dbReference type="OMA" id="FHFKIAE"/>
<comment type="similarity">
    <text evidence="2">Belongs to the TBP family.</text>
</comment>
<evidence type="ECO:0000256" key="5">
    <source>
        <dbReference type="ARBA" id="ARBA00023163"/>
    </source>
</evidence>
<dbReference type="EnsemblMetazoa" id="SMAR002221-RA">
    <property type="protein sequence ID" value="SMAR002221-PA"/>
    <property type="gene ID" value="SMAR002221"/>
</dbReference>
<keyword evidence="4" id="KW-0238">DNA-binding</keyword>
<dbReference type="HOGENOM" id="CLU_060161_4_2_1"/>
<dbReference type="HAMAP" id="MF_00408">
    <property type="entry name" value="TATA_bind_prot_arch"/>
    <property type="match status" value="1"/>
</dbReference>
<dbReference type="GO" id="GO:0000978">
    <property type="term" value="F:RNA polymerase II cis-regulatory region sequence-specific DNA binding"/>
    <property type="evidence" value="ECO:0007669"/>
    <property type="project" value="UniProtKB-ARBA"/>
</dbReference>
<sequence>MASESPLVAPIISPQVAIKPEPKIVPQVENVIATVNLCCKLDLKHIVSHARNAEYNPKKFSAVVMRIREPKSTALLYSSGKMICIGVKSEEQSHLAARKYARIIQKLGFEAKFRDYKIQNIVGSFDVQFPIRLEGLVIGHNQFCSYEPELFPGLVYHMIRPKIVLLIFVSGKIVITGAKCRSELQEAFNNIYPILKIYKK</sequence>
<comment type="function">
    <text evidence="9">General transcription factor that functions at the core of the DNA-binding multiprotein factor TFIID. Binding of TFIID to the TATA box is the initial transcriptional step of the pre-initiation complex (PIC), playing a role in the activation of eukaryotic genes transcribed by RNA polymerase II.</text>
</comment>
<dbReference type="AlphaFoldDB" id="T1IML2"/>
<dbReference type="SUPFAM" id="SSF55945">
    <property type="entry name" value="TATA-box binding protein-like"/>
    <property type="match status" value="2"/>
</dbReference>
<protein>
    <recommendedName>
        <fullName evidence="3">TATA-box-binding protein</fullName>
    </recommendedName>
    <alternativeName>
        <fullName evidence="7">TATA sequence-binding protein</fullName>
    </alternativeName>
    <alternativeName>
        <fullName evidence="10">TATA-binding factor</fullName>
    </alternativeName>
    <alternativeName>
        <fullName evidence="8">TATA-box factor</fullName>
    </alternativeName>
    <alternativeName>
        <fullName evidence="11">Transcription initiation factor TFIID TBP subunit</fullName>
    </alternativeName>
</protein>